<gene>
    <name evidence="3" type="ORF">WMO26_10400</name>
</gene>
<dbReference type="Pfam" id="PF20791">
    <property type="entry name" value="Acyl-ACP_TE_C"/>
    <property type="match status" value="1"/>
</dbReference>
<name>A0ABV1E1Q3_9FIRM</name>
<feature type="domain" description="Acyl-ACP thioesterase N-terminal hotdog" evidence="1">
    <location>
        <begin position="11"/>
        <end position="125"/>
    </location>
</feature>
<organism evidence="3 4">
    <name type="scientific">Solibaculum intestinale</name>
    <dbReference type="NCBI Taxonomy" id="3133165"/>
    <lineage>
        <taxon>Bacteria</taxon>
        <taxon>Bacillati</taxon>
        <taxon>Bacillota</taxon>
        <taxon>Clostridia</taxon>
        <taxon>Eubacteriales</taxon>
        <taxon>Oscillospiraceae</taxon>
        <taxon>Solibaculum</taxon>
    </lineage>
</organism>
<dbReference type="SUPFAM" id="SSF54637">
    <property type="entry name" value="Thioesterase/thiol ester dehydrase-isomerase"/>
    <property type="match status" value="2"/>
</dbReference>
<evidence type="ECO:0000259" key="2">
    <source>
        <dbReference type="Pfam" id="PF20791"/>
    </source>
</evidence>
<comment type="caution">
    <text evidence="3">The sequence shown here is derived from an EMBL/GenBank/DDBJ whole genome shotgun (WGS) entry which is preliminary data.</text>
</comment>
<dbReference type="InterPro" id="IPR049427">
    <property type="entry name" value="Acyl-ACP_TE_C"/>
</dbReference>
<dbReference type="Pfam" id="PF01643">
    <property type="entry name" value="Acyl-ACP_TE"/>
    <property type="match status" value="1"/>
</dbReference>
<dbReference type="RefSeq" id="WP_349220203.1">
    <property type="nucleotide sequence ID" value="NZ_JBBMFD010000020.1"/>
</dbReference>
<keyword evidence="4" id="KW-1185">Reference proteome</keyword>
<evidence type="ECO:0000313" key="3">
    <source>
        <dbReference type="EMBL" id="MEQ2441235.1"/>
    </source>
</evidence>
<proteinExistence type="predicted"/>
<accession>A0ABV1E1Q3</accession>
<evidence type="ECO:0000313" key="4">
    <source>
        <dbReference type="Proteomes" id="UP001489509"/>
    </source>
</evidence>
<feature type="domain" description="Acyl-ACP thioesterase-like C-terminal" evidence="2">
    <location>
        <begin position="156"/>
        <end position="203"/>
    </location>
</feature>
<dbReference type="InterPro" id="IPR029069">
    <property type="entry name" value="HotDog_dom_sf"/>
</dbReference>
<dbReference type="Proteomes" id="UP001489509">
    <property type="component" value="Unassembled WGS sequence"/>
</dbReference>
<dbReference type="InterPro" id="IPR002864">
    <property type="entry name" value="Acyl-ACP_thioesterase_NHD"/>
</dbReference>
<evidence type="ECO:0000259" key="1">
    <source>
        <dbReference type="Pfam" id="PF01643"/>
    </source>
</evidence>
<protein>
    <submittedName>
        <fullName evidence="3">Acyl-ACP thioesterase domain-containing protein</fullName>
    </submittedName>
</protein>
<dbReference type="Gene3D" id="3.10.129.10">
    <property type="entry name" value="Hotdog Thioesterase"/>
    <property type="match status" value="1"/>
</dbReference>
<dbReference type="EMBL" id="JBBMFD010000020">
    <property type="protein sequence ID" value="MEQ2441235.1"/>
    <property type="molecule type" value="Genomic_DNA"/>
</dbReference>
<sequence>MYTIASRVGASQTGADGNMKLISAVDLMQDCSMLWMESEPSFTTFLSSNNLGMFLLFRQAQVIRLPKYGERVRAATSIYQCKGFYGYRNTFLYGEDGGPCVKSWGIGAFVSYETGRMVRLPKEEMDKVVLDPQLDMDYGDKRILLPSGESKPLPAMPVRRNDIDLNGHMNNARYLEAAMELLPQGRTVLGFRVEYKAPAKLGDLLYPGLVEAGNRVYITLSGNDGQTYAVLEFSLGS</sequence>
<reference evidence="3 4" key="1">
    <citation type="submission" date="2024-03" db="EMBL/GenBank/DDBJ databases">
        <title>Human intestinal bacterial collection.</title>
        <authorList>
            <person name="Pauvert C."/>
            <person name="Hitch T.C.A."/>
            <person name="Clavel T."/>
        </authorList>
    </citation>
    <scope>NUCLEOTIDE SEQUENCE [LARGE SCALE GENOMIC DNA]</scope>
    <source>
        <strain evidence="3 4">CLA-JM-H44</strain>
    </source>
</reference>